<evidence type="ECO:0000313" key="2">
    <source>
        <dbReference type="Proteomes" id="UP000054047"/>
    </source>
</evidence>
<protein>
    <submittedName>
        <fullName evidence="1">Uncharacterized protein</fullName>
    </submittedName>
</protein>
<name>A0A0C2FXS1_9BILA</name>
<dbReference type="AlphaFoldDB" id="A0A0C2FXS1"/>
<gene>
    <name evidence="1" type="ORF">ANCDUO_20248</name>
</gene>
<reference evidence="1 2" key="1">
    <citation type="submission" date="2013-12" db="EMBL/GenBank/DDBJ databases">
        <title>Draft genome of the parsitic nematode Ancylostoma duodenale.</title>
        <authorList>
            <person name="Mitreva M."/>
        </authorList>
    </citation>
    <scope>NUCLEOTIDE SEQUENCE [LARGE SCALE GENOMIC DNA]</scope>
    <source>
        <strain evidence="1 2">Zhejiang</strain>
    </source>
</reference>
<dbReference type="EMBL" id="KN752385">
    <property type="protein sequence ID" value="KIH49676.1"/>
    <property type="molecule type" value="Genomic_DNA"/>
</dbReference>
<evidence type="ECO:0000313" key="1">
    <source>
        <dbReference type="EMBL" id="KIH49676.1"/>
    </source>
</evidence>
<accession>A0A0C2FXS1</accession>
<keyword evidence="2" id="KW-1185">Reference proteome</keyword>
<proteinExistence type="predicted"/>
<organism evidence="1 2">
    <name type="scientific">Ancylostoma duodenale</name>
    <dbReference type="NCBI Taxonomy" id="51022"/>
    <lineage>
        <taxon>Eukaryota</taxon>
        <taxon>Metazoa</taxon>
        <taxon>Ecdysozoa</taxon>
        <taxon>Nematoda</taxon>
        <taxon>Chromadorea</taxon>
        <taxon>Rhabditida</taxon>
        <taxon>Rhabditina</taxon>
        <taxon>Rhabditomorpha</taxon>
        <taxon>Strongyloidea</taxon>
        <taxon>Ancylostomatidae</taxon>
        <taxon>Ancylostomatinae</taxon>
        <taxon>Ancylostoma</taxon>
    </lineage>
</organism>
<dbReference type="Proteomes" id="UP000054047">
    <property type="component" value="Unassembled WGS sequence"/>
</dbReference>
<sequence length="131" mass="14731">MRTLLTEMRASSSTKSTISATTLGLTLQERQRPFPTPCFFALTPFSHLERYLDSHDFQTREDIKKALDQISKVDNSQLSFKNCKNSTNILAGNTSRHNRISQYQLFPLPPYAVSLKPSTGKANIMALRPPG</sequence>